<accession>A0A8H2PJB4</accession>
<sequence length="308" mass="32391">MALTDRQRALTKRKNLLLAARQFSVIQYSYSAPLITSIHDEATGALVLPVGGFPIGLHKKSEGGNLSNDQTINDTESHGVGGPTRQIPTKRVIQLGLSPQETSKANLENYWGTDWSDVELDAGGGFTASVSDLPQNRLARAVLYGEDDFDGLYIGMGWIGNRVNIAKTDAQKIVDAEVLMYPWTMNFQTEDALETPLTLDIFGPGWKRINELVDGGFTPVPTGITAAPATPALTVTAGAGHTQQLTVTDNNGIDRTAASTFISSAPAKATVSAGGLITGVAAGTANVTATYVTVNGDILTSVSAVTVS</sequence>
<dbReference type="KEGG" id="mmuc:C1S78_027485"/>
<dbReference type="SMART" id="SM00635">
    <property type="entry name" value="BID_2"/>
    <property type="match status" value="1"/>
</dbReference>
<dbReference type="EMBL" id="POTL01000001">
    <property type="protein sequence ID" value="TLH55609.1"/>
    <property type="molecule type" value="Genomic_DNA"/>
</dbReference>
<evidence type="ECO:0000256" key="1">
    <source>
        <dbReference type="SAM" id="MobiDB-lite"/>
    </source>
</evidence>
<name>A0A8H2PJB4_MYCMU</name>
<dbReference type="InterPro" id="IPR008964">
    <property type="entry name" value="Invasin/intimin_cell_adhesion"/>
</dbReference>
<dbReference type="InterPro" id="IPR003343">
    <property type="entry name" value="Big_2"/>
</dbReference>
<dbReference type="EMBL" id="CP062008">
    <property type="protein sequence ID" value="QPG69086.1"/>
    <property type="molecule type" value="Genomic_DNA"/>
</dbReference>
<keyword evidence="5" id="KW-1185">Reference proteome</keyword>
<evidence type="ECO:0000313" key="5">
    <source>
        <dbReference type="Proteomes" id="UP000309231"/>
    </source>
</evidence>
<reference evidence="4" key="1">
    <citation type="submission" date="2018-01" db="EMBL/GenBank/DDBJ databases">
        <title>Comparative genomics of Mycobacterium mucogenicum and Mycobacterium neoaurum clade members emphasizing tRNA and non-coding RNA.</title>
        <authorList>
            <person name="Behra P.R.K."/>
            <person name="Pettersson B.M.F."/>
            <person name="Das S."/>
            <person name="Dasgupta S."/>
            <person name="Kirsebom L.A."/>
        </authorList>
    </citation>
    <scope>NUCLEOTIDE SEQUENCE</scope>
    <source>
        <strain evidence="4">DSM 44124</strain>
    </source>
</reference>
<dbReference type="GeneID" id="76728705"/>
<dbReference type="Pfam" id="PF02368">
    <property type="entry name" value="Big_2"/>
    <property type="match status" value="1"/>
</dbReference>
<evidence type="ECO:0000259" key="2">
    <source>
        <dbReference type="SMART" id="SM00635"/>
    </source>
</evidence>
<gene>
    <name evidence="3" type="ORF">C1S78_027485</name>
    <name evidence="4" type="ORF">C1S78_27435</name>
</gene>
<evidence type="ECO:0000313" key="3">
    <source>
        <dbReference type="EMBL" id="QPG69086.1"/>
    </source>
</evidence>
<protein>
    <submittedName>
        <fullName evidence="3">Ig-like domain-containing protein</fullName>
    </submittedName>
</protein>
<feature type="region of interest" description="Disordered" evidence="1">
    <location>
        <begin position="64"/>
        <end position="85"/>
    </location>
</feature>
<proteinExistence type="predicted"/>
<reference evidence="3 5" key="3">
    <citation type="journal article" date="2019" name="Sci. Rep.">
        <title>Insight into the biology of Mycobacterium mucogenicum and Mycobacterium neoaurum clade members.</title>
        <authorList>
            <person name="Behra P.R.K."/>
            <person name="Pettersson B.M.F."/>
            <person name="Ramesh M."/>
            <person name="Dasgupta S."/>
            <person name="Kirsebom L.A."/>
        </authorList>
    </citation>
    <scope>NUCLEOTIDE SEQUENCE [LARGE SCALE GENOMIC DNA]</scope>
    <source>
        <strain evidence="3 5">DSM 44124</strain>
    </source>
</reference>
<dbReference type="SUPFAM" id="SSF49373">
    <property type="entry name" value="Invasin/intimin cell-adhesion fragments"/>
    <property type="match status" value="1"/>
</dbReference>
<feature type="domain" description="BIG2" evidence="2">
    <location>
        <begin position="220"/>
        <end position="301"/>
    </location>
</feature>
<dbReference type="Gene3D" id="2.60.40.1080">
    <property type="match status" value="1"/>
</dbReference>
<dbReference type="AlphaFoldDB" id="A0A8H2PJB4"/>
<evidence type="ECO:0000313" key="4">
    <source>
        <dbReference type="EMBL" id="TLH55609.1"/>
    </source>
</evidence>
<dbReference type="Proteomes" id="UP000309231">
    <property type="component" value="Chromosome"/>
</dbReference>
<organism evidence="4">
    <name type="scientific">Mycolicibacterium mucogenicum DSM 44124</name>
    <dbReference type="NCBI Taxonomy" id="1226753"/>
    <lineage>
        <taxon>Bacteria</taxon>
        <taxon>Bacillati</taxon>
        <taxon>Actinomycetota</taxon>
        <taxon>Actinomycetes</taxon>
        <taxon>Mycobacteriales</taxon>
        <taxon>Mycobacteriaceae</taxon>
        <taxon>Mycolicibacterium</taxon>
    </lineage>
</organism>
<dbReference type="RefSeq" id="WP_053855131.1">
    <property type="nucleotide sequence ID" value="NZ_ANBS01000055.1"/>
</dbReference>
<reference evidence="3 5" key="2">
    <citation type="journal article" date="2019" name="BMC Evol. Biol.">
        <title>Comparative genomics of Mycobacterium mucogenicum and Mycobacterium neoaurum clade members emphasizing tRNA and non-coding RNA.</title>
        <authorList>
            <person name="Behra P.R.K."/>
            <person name="Pettersson B.M.F."/>
            <person name="Das S."/>
            <person name="Dasgupta S."/>
            <person name="Kirsebom L.A."/>
        </authorList>
    </citation>
    <scope>NUCLEOTIDE SEQUENCE [LARGE SCALE GENOMIC DNA]</scope>
    <source>
        <strain evidence="3 5">DSM 44124</strain>
    </source>
</reference>
<feature type="compositionally biased region" description="Polar residues" evidence="1">
    <location>
        <begin position="64"/>
        <end position="74"/>
    </location>
</feature>